<dbReference type="STRING" id="479433.Caci_8482"/>
<accession>C7PYI3</accession>
<gene>
    <name evidence="2" type="ordered locus">Caci_8482</name>
</gene>
<dbReference type="KEGG" id="cai:Caci_8482"/>
<name>C7PYI3_CATAD</name>
<feature type="compositionally biased region" description="Low complexity" evidence="1">
    <location>
        <begin position="19"/>
        <end position="28"/>
    </location>
</feature>
<dbReference type="Proteomes" id="UP000000851">
    <property type="component" value="Chromosome"/>
</dbReference>
<proteinExistence type="predicted"/>
<evidence type="ECO:0000313" key="3">
    <source>
        <dbReference type="Proteomes" id="UP000000851"/>
    </source>
</evidence>
<feature type="region of interest" description="Disordered" evidence="1">
    <location>
        <begin position="1"/>
        <end position="29"/>
    </location>
</feature>
<evidence type="ECO:0000256" key="1">
    <source>
        <dbReference type="SAM" id="MobiDB-lite"/>
    </source>
</evidence>
<dbReference type="EMBL" id="CP001700">
    <property type="protein sequence ID" value="ACU77305.1"/>
    <property type="molecule type" value="Genomic_DNA"/>
</dbReference>
<dbReference type="HOGENOM" id="CLU_1198029_0_0_11"/>
<feature type="compositionally biased region" description="Pro residues" evidence="1">
    <location>
        <begin position="9"/>
        <end position="18"/>
    </location>
</feature>
<dbReference type="InParanoid" id="C7PYI3"/>
<organism evidence="2 3">
    <name type="scientific">Catenulispora acidiphila (strain DSM 44928 / JCM 14897 / NBRC 102108 / NRRL B-24433 / ID139908)</name>
    <dbReference type="NCBI Taxonomy" id="479433"/>
    <lineage>
        <taxon>Bacteria</taxon>
        <taxon>Bacillati</taxon>
        <taxon>Actinomycetota</taxon>
        <taxon>Actinomycetes</taxon>
        <taxon>Catenulisporales</taxon>
        <taxon>Catenulisporaceae</taxon>
        <taxon>Catenulispora</taxon>
    </lineage>
</organism>
<sequence>MTSYYGEYVPPPPPPPPKVTSTTSTSSSADCSYTLNVTVGNPPGSSDRHDDTTAPATGKGFAGYTWNQAITAIVGGCGDGSYGDLPPEGTWAKPPTLETAHYAILTIRTMLDNYVTAVNAARDSILKSWKGPAADAFKTTLKSFTDYVTALSAEMHKYNEAGPNNLLHIAHMNQAMSDAASFIWAGSTYADGHDRKTPVTLAGDLSYTGTMLGAGEAMVQAFDAALTALNE</sequence>
<protein>
    <submittedName>
        <fullName evidence="2">Uncharacterized protein</fullName>
    </submittedName>
</protein>
<reference evidence="2 3" key="1">
    <citation type="journal article" date="2009" name="Stand. Genomic Sci.">
        <title>Complete genome sequence of Catenulispora acidiphila type strain (ID 139908).</title>
        <authorList>
            <person name="Copeland A."/>
            <person name="Lapidus A."/>
            <person name="Glavina Del Rio T."/>
            <person name="Nolan M."/>
            <person name="Lucas S."/>
            <person name="Chen F."/>
            <person name="Tice H."/>
            <person name="Cheng J.F."/>
            <person name="Bruce D."/>
            <person name="Goodwin L."/>
            <person name="Pitluck S."/>
            <person name="Mikhailova N."/>
            <person name="Pati A."/>
            <person name="Ivanova N."/>
            <person name="Mavromatis K."/>
            <person name="Chen A."/>
            <person name="Palaniappan K."/>
            <person name="Chain P."/>
            <person name="Land M."/>
            <person name="Hauser L."/>
            <person name="Chang Y.J."/>
            <person name="Jeffries C.D."/>
            <person name="Chertkov O."/>
            <person name="Brettin T."/>
            <person name="Detter J.C."/>
            <person name="Han C."/>
            <person name="Ali Z."/>
            <person name="Tindall B.J."/>
            <person name="Goker M."/>
            <person name="Bristow J."/>
            <person name="Eisen J.A."/>
            <person name="Markowitz V."/>
            <person name="Hugenholtz P."/>
            <person name="Kyrpides N.C."/>
            <person name="Klenk H.P."/>
        </authorList>
    </citation>
    <scope>NUCLEOTIDE SEQUENCE [LARGE SCALE GENOMIC DNA]</scope>
    <source>
        <strain evidence="3">DSM 44928 / JCM 14897 / NBRC 102108 / NRRL B-24433 / ID139908</strain>
    </source>
</reference>
<evidence type="ECO:0000313" key="2">
    <source>
        <dbReference type="EMBL" id="ACU77305.1"/>
    </source>
</evidence>
<dbReference type="AlphaFoldDB" id="C7PYI3"/>
<dbReference type="RefSeq" id="WP_015797030.1">
    <property type="nucleotide sequence ID" value="NC_013131.1"/>
</dbReference>
<keyword evidence="3" id="KW-1185">Reference proteome</keyword>